<protein>
    <recommendedName>
        <fullName evidence="1">At2g35280-like TPR domain-containing protein</fullName>
    </recommendedName>
</protein>
<dbReference type="EMBL" id="SDMP01000007">
    <property type="protein sequence ID" value="RYR46570.1"/>
    <property type="molecule type" value="Genomic_DNA"/>
</dbReference>
<comment type="caution">
    <text evidence="2">The sequence shown here is derived from an EMBL/GenBank/DDBJ whole genome shotgun (WGS) entry which is preliminary data.</text>
</comment>
<dbReference type="InterPro" id="IPR040338">
    <property type="entry name" value="At1g67623-like"/>
</dbReference>
<dbReference type="STRING" id="3818.A0A445C6M0"/>
<sequence>MWTRLDGEVREGDTAEKNWERSIERDRFISSVLSFPSSHLVIHTNDGPPVNFPFHHLFNKFRSNRMIYSATTEKGRIGEKAGYGKRKGKGKGKGVPPRVCPQTLLPREIWERIALRVASSSIQDLFNMQATCKVFLDICRSSAVFKVASMAEIPVVFGYDLEDRPEDGFLCVCTRAGNPGAIFRIGIREFCWMGRHVAGVDTLLEAADAGDVQARYMCAMLLLTPGVGDGADAGRGVEMFENVLAAGKIEMCREIFGQLFANPLIGVHPSDPGKPVVCRSSLCPTRGTMGATNDSSTVSCVHCLAEFEENVCGTEPRATPLLLPPERQYIILKAKCHKGIYKFVHPPFVISNKPSSMSPQMAGSSQEDKTKLEVSIQHECLPSILPLELWSSIATMVASNSIEDLFNMQARCRLFAAACNSDAVYRHALVSVLPIACFLDYSGTPAMTFLRRCARAQNPAAMLRVGMSHLFWCGHRRGGMRTLTEAADLGDVEACYIAAMLLLSLGDKTDDEVRRGFEFFCVVRDSGTVERCREVFTQVFTGPWFDIPPANPEESVSCRSGSCRSRGTIRDDSDLSSVACVQCLAEYEVRKFLGLTAFT</sequence>
<keyword evidence="3" id="KW-1185">Reference proteome</keyword>
<dbReference type="PANTHER" id="PTHR33784">
    <property type="entry name" value="OS05G0482100 PROTEIN"/>
    <property type="match status" value="1"/>
</dbReference>
<dbReference type="Proteomes" id="UP000289738">
    <property type="component" value="Chromosome A07"/>
</dbReference>
<dbReference type="InterPro" id="IPR057136">
    <property type="entry name" value="At2g35280_TPR_dom"/>
</dbReference>
<reference evidence="2 3" key="1">
    <citation type="submission" date="2019-01" db="EMBL/GenBank/DDBJ databases">
        <title>Sequencing of cultivated peanut Arachis hypogaea provides insights into genome evolution and oil improvement.</title>
        <authorList>
            <person name="Chen X."/>
        </authorList>
    </citation>
    <scope>NUCLEOTIDE SEQUENCE [LARGE SCALE GENOMIC DNA]</scope>
    <source>
        <strain evidence="3">cv. Fuhuasheng</strain>
        <tissue evidence="2">Leaves</tissue>
    </source>
</reference>
<proteinExistence type="predicted"/>
<feature type="domain" description="At2g35280-like TPR" evidence="1">
    <location>
        <begin position="445"/>
        <end position="539"/>
    </location>
</feature>
<dbReference type="Pfam" id="PF23310">
    <property type="entry name" value="TPR_27"/>
    <property type="match status" value="2"/>
</dbReference>
<dbReference type="SUPFAM" id="SSF81383">
    <property type="entry name" value="F-box domain"/>
    <property type="match status" value="1"/>
</dbReference>
<evidence type="ECO:0000313" key="2">
    <source>
        <dbReference type="EMBL" id="RYR46570.1"/>
    </source>
</evidence>
<accession>A0A445C6M0</accession>
<dbReference type="InterPro" id="IPR036047">
    <property type="entry name" value="F-box-like_dom_sf"/>
</dbReference>
<organism evidence="2 3">
    <name type="scientific">Arachis hypogaea</name>
    <name type="common">Peanut</name>
    <dbReference type="NCBI Taxonomy" id="3818"/>
    <lineage>
        <taxon>Eukaryota</taxon>
        <taxon>Viridiplantae</taxon>
        <taxon>Streptophyta</taxon>
        <taxon>Embryophyta</taxon>
        <taxon>Tracheophyta</taxon>
        <taxon>Spermatophyta</taxon>
        <taxon>Magnoliopsida</taxon>
        <taxon>eudicotyledons</taxon>
        <taxon>Gunneridae</taxon>
        <taxon>Pentapetalae</taxon>
        <taxon>rosids</taxon>
        <taxon>fabids</taxon>
        <taxon>Fabales</taxon>
        <taxon>Fabaceae</taxon>
        <taxon>Papilionoideae</taxon>
        <taxon>50 kb inversion clade</taxon>
        <taxon>dalbergioids sensu lato</taxon>
        <taxon>Dalbergieae</taxon>
        <taxon>Pterocarpus clade</taxon>
        <taxon>Arachis</taxon>
    </lineage>
</organism>
<feature type="domain" description="At2g35280-like TPR" evidence="1">
    <location>
        <begin position="163"/>
        <end position="257"/>
    </location>
</feature>
<name>A0A445C6M0_ARAHY</name>
<gene>
    <name evidence="2" type="ORF">Ahy_A07g032306</name>
</gene>
<dbReference type="AlphaFoldDB" id="A0A445C6M0"/>
<evidence type="ECO:0000259" key="1">
    <source>
        <dbReference type="Pfam" id="PF23310"/>
    </source>
</evidence>
<evidence type="ECO:0000313" key="3">
    <source>
        <dbReference type="Proteomes" id="UP000289738"/>
    </source>
</evidence>
<dbReference type="PANTHER" id="PTHR33784:SF49">
    <property type="entry name" value="F-BOX PROTEIN"/>
    <property type="match status" value="1"/>
</dbReference>